<sequence length="101" mass="11675">PFLYNFGQKIAPSPLDWFEWVHITGYWFLDKGMKSNDQDGEKRKNGLMQLIEKANNEGKKIVYIGFGSIVVPNPKEMTRNMVEAKEKADFYAIVTKGWSDQ</sequence>
<dbReference type="PANTHER" id="PTHR48050">
    <property type="entry name" value="STEROL 3-BETA-GLUCOSYLTRANSFERASE"/>
    <property type="match status" value="1"/>
</dbReference>
<proteinExistence type="predicted"/>
<feature type="non-terminal residue" evidence="1">
    <location>
        <position position="1"/>
    </location>
</feature>
<dbReference type="Proteomes" id="UP001153365">
    <property type="component" value="Unassembled WGS sequence"/>
</dbReference>
<dbReference type="GO" id="GO:0008194">
    <property type="term" value="F:UDP-glycosyltransferase activity"/>
    <property type="evidence" value="ECO:0007669"/>
    <property type="project" value="TreeGrafter"/>
</dbReference>
<dbReference type="SUPFAM" id="SSF53756">
    <property type="entry name" value="UDP-Glycosyltransferase/glycogen phosphorylase"/>
    <property type="match status" value="1"/>
</dbReference>
<organism evidence="1 2">
    <name type="scientific">Phakopsora pachyrhizi</name>
    <name type="common">Asian soybean rust disease fungus</name>
    <dbReference type="NCBI Taxonomy" id="170000"/>
    <lineage>
        <taxon>Eukaryota</taxon>
        <taxon>Fungi</taxon>
        <taxon>Dikarya</taxon>
        <taxon>Basidiomycota</taxon>
        <taxon>Pucciniomycotina</taxon>
        <taxon>Pucciniomycetes</taxon>
        <taxon>Pucciniales</taxon>
        <taxon>Phakopsoraceae</taxon>
        <taxon>Phakopsora</taxon>
    </lineage>
</organism>
<dbReference type="InterPro" id="IPR050426">
    <property type="entry name" value="Glycosyltransferase_28"/>
</dbReference>
<dbReference type="AlphaFoldDB" id="A0AAV0AHL1"/>
<gene>
    <name evidence="1" type="ORF">PPACK8108_LOCUS1458</name>
</gene>
<comment type="caution">
    <text evidence="1">The sequence shown here is derived from an EMBL/GenBank/DDBJ whole genome shotgun (WGS) entry which is preliminary data.</text>
</comment>
<dbReference type="Gene3D" id="3.40.50.2000">
    <property type="entry name" value="Glycogen Phosphorylase B"/>
    <property type="match status" value="2"/>
</dbReference>
<evidence type="ECO:0000313" key="2">
    <source>
        <dbReference type="Proteomes" id="UP001153365"/>
    </source>
</evidence>
<feature type="non-terminal residue" evidence="1">
    <location>
        <position position="101"/>
    </location>
</feature>
<name>A0AAV0AHL1_PHAPC</name>
<accession>A0AAV0AHL1</accession>
<dbReference type="GO" id="GO:0016125">
    <property type="term" value="P:sterol metabolic process"/>
    <property type="evidence" value="ECO:0007669"/>
    <property type="project" value="TreeGrafter"/>
</dbReference>
<dbReference type="PANTHER" id="PTHR48050:SF25">
    <property type="entry name" value="STEROL 3-BETA-GLUCOSYLTRANSFERASE"/>
    <property type="match status" value="1"/>
</dbReference>
<reference evidence="1" key="1">
    <citation type="submission" date="2022-06" db="EMBL/GenBank/DDBJ databases">
        <authorList>
            <consortium name="SYNGENTA / RWTH Aachen University"/>
        </authorList>
    </citation>
    <scope>NUCLEOTIDE SEQUENCE</scope>
</reference>
<dbReference type="EMBL" id="CALTRL010000203">
    <property type="protein sequence ID" value="CAH7667080.1"/>
    <property type="molecule type" value="Genomic_DNA"/>
</dbReference>
<evidence type="ECO:0000313" key="1">
    <source>
        <dbReference type="EMBL" id="CAH7667080.1"/>
    </source>
</evidence>
<protein>
    <submittedName>
        <fullName evidence="1">Uncharacterized protein</fullName>
    </submittedName>
</protein>
<keyword evidence="2" id="KW-1185">Reference proteome</keyword>